<sequence length="271" mass="30158">MTLPSLDTLWDIVRIAAREELIPLFADVVRHIKHDGSVVTVADVSMQKRLKSDLARHWPEYDFLGEEMTVDEHELLTAGGQGLWCVDPLDGTSNFATGIPYFAVSLALIINGRQELGMVYDPVRDECFMARRGQGARLNEMTLGVHEPPPPDELRRCMASVDFKRLQPLLAAQLGAYPPYGSQRNFGASSLEWCWLADGRFHLYLHGGQKLWDYAGGSLILAEAGGVATTLDGENIFNYSLKPRSVAAAATPALFSLWKTWIDANWKPVRD</sequence>
<evidence type="ECO:0000256" key="3">
    <source>
        <dbReference type="ARBA" id="ARBA00022801"/>
    </source>
</evidence>
<dbReference type="InterPro" id="IPR000760">
    <property type="entry name" value="Inositol_monophosphatase-like"/>
</dbReference>
<evidence type="ECO:0000256" key="5">
    <source>
        <dbReference type="PIRSR" id="PIRSR600760-2"/>
    </source>
</evidence>
<dbReference type="PRINTS" id="PR00377">
    <property type="entry name" value="IMPHPHTASES"/>
</dbReference>
<keyword evidence="4 5" id="KW-0460">Magnesium</keyword>
<feature type="binding site" evidence="5">
    <location>
        <position position="87"/>
    </location>
    <ligand>
        <name>Mg(2+)</name>
        <dbReference type="ChEBI" id="CHEBI:18420"/>
        <label>1</label>
        <note>catalytic</note>
    </ligand>
</feature>
<dbReference type="Gene3D" id="3.40.190.80">
    <property type="match status" value="1"/>
</dbReference>
<feature type="binding site" evidence="5">
    <location>
        <position position="90"/>
    </location>
    <ligand>
        <name>Mg(2+)</name>
        <dbReference type="ChEBI" id="CHEBI:18420"/>
        <label>2</label>
    </ligand>
</feature>
<dbReference type="Gene3D" id="3.30.540.10">
    <property type="entry name" value="Fructose-1,6-Bisphosphatase, subunit A, domain 1"/>
    <property type="match status" value="1"/>
</dbReference>
<dbReference type="EMBL" id="AP014879">
    <property type="protein sequence ID" value="BAV34711.1"/>
    <property type="molecule type" value="Genomic_DNA"/>
</dbReference>
<protein>
    <submittedName>
        <fullName evidence="6">Inositol monophosphatase</fullName>
    </submittedName>
</protein>
<dbReference type="PANTHER" id="PTHR20854">
    <property type="entry name" value="INOSITOL MONOPHOSPHATASE"/>
    <property type="match status" value="1"/>
</dbReference>
<dbReference type="GO" id="GO:0006020">
    <property type="term" value="P:inositol metabolic process"/>
    <property type="evidence" value="ECO:0007669"/>
    <property type="project" value="TreeGrafter"/>
</dbReference>
<dbReference type="Pfam" id="PF00459">
    <property type="entry name" value="Inositol_P"/>
    <property type="match status" value="1"/>
</dbReference>
<dbReference type="PANTHER" id="PTHR20854:SF4">
    <property type="entry name" value="INOSITOL-1-MONOPHOSPHATASE-RELATED"/>
    <property type="match status" value="1"/>
</dbReference>
<dbReference type="InterPro" id="IPR020550">
    <property type="entry name" value="Inositol_monophosphatase_CS"/>
</dbReference>
<dbReference type="GO" id="GO:0008934">
    <property type="term" value="F:inositol monophosphate 1-phosphatase activity"/>
    <property type="evidence" value="ECO:0007669"/>
    <property type="project" value="TreeGrafter"/>
</dbReference>
<evidence type="ECO:0000256" key="2">
    <source>
        <dbReference type="ARBA" id="ARBA00022723"/>
    </source>
</evidence>
<dbReference type="PROSITE" id="PS00629">
    <property type="entry name" value="IMP_1"/>
    <property type="match status" value="1"/>
</dbReference>
<keyword evidence="7" id="KW-1185">Reference proteome</keyword>
<dbReference type="RefSeq" id="WP_096361421.1">
    <property type="nucleotide sequence ID" value="NZ_AP014879.1"/>
</dbReference>
<dbReference type="Proteomes" id="UP000243180">
    <property type="component" value="Chromosome"/>
</dbReference>
<dbReference type="InterPro" id="IPR020583">
    <property type="entry name" value="Inositol_monoP_metal-BS"/>
</dbReference>
<accession>A0A1B4XIU1</accession>
<feature type="binding site" evidence="5">
    <location>
        <position position="89"/>
    </location>
    <ligand>
        <name>Mg(2+)</name>
        <dbReference type="ChEBI" id="CHEBI:18420"/>
        <label>1</label>
        <note>catalytic</note>
    </ligand>
</feature>
<feature type="binding site" evidence="5">
    <location>
        <position position="213"/>
    </location>
    <ligand>
        <name>Mg(2+)</name>
        <dbReference type="ChEBI" id="CHEBI:18420"/>
        <label>1</label>
        <note>catalytic</note>
    </ligand>
</feature>
<evidence type="ECO:0000256" key="1">
    <source>
        <dbReference type="ARBA" id="ARBA00009759"/>
    </source>
</evidence>
<gene>
    <name evidence="6" type="ORF">SCL_2434</name>
</gene>
<organism evidence="6 7">
    <name type="scientific">Sulfuricaulis limicola</name>
    <dbReference type="NCBI Taxonomy" id="1620215"/>
    <lineage>
        <taxon>Bacteria</taxon>
        <taxon>Pseudomonadati</taxon>
        <taxon>Pseudomonadota</taxon>
        <taxon>Gammaproteobacteria</taxon>
        <taxon>Acidiferrobacterales</taxon>
        <taxon>Acidiferrobacteraceae</taxon>
        <taxon>Sulfuricaulis</taxon>
    </lineage>
</organism>
<dbReference type="GO" id="GO:0007165">
    <property type="term" value="P:signal transduction"/>
    <property type="evidence" value="ECO:0007669"/>
    <property type="project" value="TreeGrafter"/>
</dbReference>
<dbReference type="GO" id="GO:0046854">
    <property type="term" value="P:phosphatidylinositol phosphate biosynthetic process"/>
    <property type="evidence" value="ECO:0007669"/>
    <property type="project" value="InterPro"/>
</dbReference>
<dbReference type="AlphaFoldDB" id="A0A1B4XIU1"/>
<keyword evidence="3" id="KW-0378">Hydrolase</keyword>
<proteinExistence type="inferred from homology"/>
<dbReference type="PROSITE" id="PS00630">
    <property type="entry name" value="IMP_2"/>
    <property type="match status" value="1"/>
</dbReference>
<dbReference type="OrthoDB" id="9785695at2"/>
<evidence type="ECO:0000313" key="7">
    <source>
        <dbReference type="Proteomes" id="UP000243180"/>
    </source>
</evidence>
<evidence type="ECO:0000313" key="6">
    <source>
        <dbReference type="EMBL" id="BAV34711.1"/>
    </source>
</evidence>
<reference evidence="6 7" key="1">
    <citation type="submission" date="2015-05" db="EMBL/GenBank/DDBJ databases">
        <title>Complete genome sequence of a sulfur-oxidizing gammaproteobacterium strain HA5.</title>
        <authorList>
            <person name="Miura A."/>
            <person name="Kojima H."/>
            <person name="Fukui M."/>
        </authorList>
    </citation>
    <scope>NUCLEOTIDE SEQUENCE [LARGE SCALE GENOMIC DNA]</scope>
    <source>
        <strain evidence="6 7">HA5</strain>
    </source>
</reference>
<dbReference type="GO" id="GO:0046872">
    <property type="term" value="F:metal ion binding"/>
    <property type="evidence" value="ECO:0007669"/>
    <property type="project" value="UniProtKB-KW"/>
</dbReference>
<comment type="similarity">
    <text evidence="1">Belongs to the inositol monophosphatase superfamily.</text>
</comment>
<dbReference type="InParanoid" id="A0A1B4XIU1"/>
<dbReference type="KEGG" id="slim:SCL_2434"/>
<dbReference type="CDD" id="cd01637">
    <property type="entry name" value="IMPase_like"/>
    <property type="match status" value="1"/>
</dbReference>
<feature type="binding site" evidence="5">
    <location>
        <position position="66"/>
    </location>
    <ligand>
        <name>Mg(2+)</name>
        <dbReference type="ChEBI" id="CHEBI:18420"/>
        <label>1</label>
        <note>catalytic</note>
    </ligand>
</feature>
<keyword evidence="2 5" id="KW-0479">Metal-binding</keyword>
<name>A0A1B4XIU1_9GAMM</name>
<dbReference type="SUPFAM" id="SSF56655">
    <property type="entry name" value="Carbohydrate phosphatase"/>
    <property type="match status" value="1"/>
</dbReference>
<evidence type="ECO:0000256" key="4">
    <source>
        <dbReference type="ARBA" id="ARBA00022842"/>
    </source>
</evidence>
<comment type="cofactor">
    <cofactor evidence="5">
        <name>Mg(2+)</name>
        <dbReference type="ChEBI" id="CHEBI:18420"/>
    </cofactor>
</comment>